<dbReference type="Gene3D" id="3.30.60.270">
    <property type="match status" value="1"/>
</dbReference>
<evidence type="ECO:0000256" key="1">
    <source>
        <dbReference type="ARBA" id="ARBA00004370"/>
    </source>
</evidence>
<evidence type="ECO:0000256" key="5">
    <source>
        <dbReference type="SAM" id="MobiDB-lite"/>
    </source>
</evidence>
<dbReference type="InterPro" id="IPR006581">
    <property type="entry name" value="VPS10"/>
</dbReference>
<feature type="signal peptide" evidence="6">
    <location>
        <begin position="1"/>
        <end position="27"/>
    </location>
</feature>
<dbReference type="InterPro" id="IPR015943">
    <property type="entry name" value="WD40/YVTN_repeat-like_dom_sf"/>
</dbReference>
<proteinExistence type="predicted"/>
<dbReference type="SUPFAM" id="SSF110296">
    <property type="entry name" value="Oligoxyloglucan reducing end-specific cellobiohydrolase"/>
    <property type="match status" value="1"/>
</dbReference>
<keyword evidence="3" id="KW-0472">Membrane</keyword>
<dbReference type="InterPro" id="IPR031777">
    <property type="entry name" value="Sortilin_C"/>
</dbReference>
<evidence type="ECO:0000256" key="2">
    <source>
        <dbReference type="ARBA" id="ARBA00022737"/>
    </source>
</evidence>
<protein>
    <submittedName>
        <fullName evidence="9">Sortilin-related receptor-like</fullName>
    </submittedName>
</protein>
<gene>
    <name evidence="9" type="primary">LOC106810959</name>
</gene>
<evidence type="ECO:0000256" key="4">
    <source>
        <dbReference type="ARBA" id="ARBA00023180"/>
    </source>
</evidence>
<evidence type="ECO:0000259" key="7">
    <source>
        <dbReference type="SMART" id="SM00602"/>
    </source>
</evidence>
<dbReference type="PANTHER" id="PTHR12106">
    <property type="entry name" value="SORTILIN RELATED"/>
    <property type="match status" value="1"/>
</dbReference>
<sequence length="748" mass="84687">MAMLSRFKLFLATLACLYLFDFPLVSCARFGSKATTLHFPSKTAEDKFRNSEHVLQYDGSGFPAGQQAKQVLREKRKAAGESTTVTPTPTTGHPPPDVTFVHMNDSHHQLIVLWAGQGSDVLVALARDIAQNNQSTSRVFISYDYGLTFEERIGPGKAVGAGMIINHFYNSPVVSSHYVFTDTVHNATLSTQDYGRSFKRHDCPFRPTQISMHSENSDFILGMDEKDPAKRLWISEDFGSTWSILQYRVKSYFWGVTPYDAADTIYVEREDPSGLSTVFRFEDYLTTDQMVVMKNVVDFEVRDKYMFATRKVNLLGARNETLQLWVSYDRGPFLRAIFPGNLRELDYYIPDASEDQVFVCVNHEGIRTHLYISNVQGTSFTLSMEDILYFNPEGAGKDTWVSLFLDETFADFHKVEGLRGVYIASQVKNGSFSMDNTITLITFDKGGLWDRLQPPRFDNHGNRIDCDMSKNCSLHLTQRFAQLSQTSQDMRILSKESAPGLILATGTIGTSLKRDSLVFVSTTGGVTWYQILDAHYFFTFADHGGVIVAARQFAKTNELKYSWNFGKTWETYLLGDEMHIYGILTEPGEKTTIFTLFGSKIDAHQWILVKIDMAPVLGRNCTDEDYKLWTASDDRTTDACLLGRRTTYQRRQTFARCYNGRDYDRPITSSNCSCTREDFECSVGYTENTYNECIANDYVAFDSGLGSCPEGLIVPHTRGYRRVPGDTCEGGQIDVYAPKMVPCEVKRM</sequence>
<comment type="subcellular location">
    <subcellularLocation>
        <location evidence="1">Membrane</location>
    </subcellularLocation>
</comment>
<dbReference type="InterPro" id="IPR031778">
    <property type="entry name" value="Sortilin_N"/>
</dbReference>
<keyword evidence="2" id="KW-0677">Repeat</keyword>
<dbReference type="Pfam" id="PF15901">
    <property type="entry name" value="Sortilin_C"/>
    <property type="match status" value="1"/>
</dbReference>
<dbReference type="RefSeq" id="XP_014669937.1">
    <property type="nucleotide sequence ID" value="XM_014814451.1"/>
</dbReference>
<dbReference type="SMART" id="SM00602">
    <property type="entry name" value="VPS10"/>
    <property type="match status" value="1"/>
</dbReference>
<reference evidence="9" key="1">
    <citation type="submission" date="2025-08" db="UniProtKB">
        <authorList>
            <consortium name="RefSeq"/>
        </authorList>
    </citation>
    <scope>IDENTIFICATION</scope>
</reference>
<dbReference type="GeneID" id="106810959"/>
<dbReference type="Gene3D" id="2.130.10.10">
    <property type="entry name" value="YVTN repeat-like/Quinoprotein amine dehydrogenase"/>
    <property type="match status" value="1"/>
</dbReference>
<dbReference type="Pfam" id="PF15902">
    <property type="entry name" value="Sortilin-Vps10"/>
    <property type="match status" value="1"/>
</dbReference>
<feature type="region of interest" description="Disordered" evidence="5">
    <location>
        <begin position="74"/>
        <end position="95"/>
    </location>
</feature>
<dbReference type="PANTHER" id="PTHR12106:SF27">
    <property type="entry name" value="SORTILIN-RELATED RECEPTOR"/>
    <property type="match status" value="1"/>
</dbReference>
<evidence type="ECO:0000256" key="6">
    <source>
        <dbReference type="SAM" id="SignalP"/>
    </source>
</evidence>
<accession>A0ABM1ECL6</accession>
<dbReference type="InterPro" id="IPR050310">
    <property type="entry name" value="VPS10-sortilin"/>
</dbReference>
<feature type="domain" description="VPS10" evidence="7">
    <location>
        <begin position="128"/>
        <end position="746"/>
    </location>
</feature>
<organism evidence="8 9">
    <name type="scientific">Priapulus caudatus</name>
    <name type="common">Priapulid worm</name>
    <dbReference type="NCBI Taxonomy" id="37621"/>
    <lineage>
        <taxon>Eukaryota</taxon>
        <taxon>Metazoa</taxon>
        <taxon>Ecdysozoa</taxon>
        <taxon>Scalidophora</taxon>
        <taxon>Priapulida</taxon>
        <taxon>Priapulimorpha</taxon>
        <taxon>Priapulimorphida</taxon>
        <taxon>Priapulidae</taxon>
        <taxon>Priapulus</taxon>
    </lineage>
</organism>
<feature type="chain" id="PRO_5046647649" evidence="6">
    <location>
        <begin position="28"/>
        <end position="748"/>
    </location>
</feature>
<evidence type="ECO:0000313" key="9">
    <source>
        <dbReference type="RefSeq" id="XP_014669937.1"/>
    </source>
</evidence>
<keyword evidence="6" id="KW-0732">Signal</keyword>
<evidence type="ECO:0000256" key="3">
    <source>
        <dbReference type="ARBA" id="ARBA00023136"/>
    </source>
</evidence>
<dbReference type="Gene3D" id="2.10.70.80">
    <property type="match status" value="1"/>
</dbReference>
<dbReference type="Proteomes" id="UP000695022">
    <property type="component" value="Unplaced"/>
</dbReference>
<keyword evidence="4" id="KW-0325">Glycoprotein</keyword>
<name>A0ABM1ECL6_PRICU</name>
<evidence type="ECO:0000313" key="8">
    <source>
        <dbReference type="Proteomes" id="UP000695022"/>
    </source>
</evidence>
<keyword evidence="8" id="KW-1185">Reference proteome</keyword>